<keyword evidence="3" id="KW-1185">Reference proteome</keyword>
<sequence>MAIDSEDEITQKYLTALYKAVRANPDDKNLDNFSDNVISNFQTLNSDQKLKNQINDLRPTTSALAATSEPLETLQRVTGITNNQIKLLRTQKILDLTEGKLIISFKNILPKKIAFSIATALFLITGFLTVGIFMIPVMQPSHWLLLFSVGHLIGVGIGKTADRSFRIYNLQDKLKSLGSWVA</sequence>
<dbReference type="RefSeq" id="WP_140003925.1">
    <property type="nucleotide sequence ID" value="NZ_CP040946.1"/>
</dbReference>
<evidence type="ECO:0000256" key="1">
    <source>
        <dbReference type="SAM" id="Phobius"/>
    </source>
</evidence>
<gene>
    <name evidence="2" type="ORF">FIU01_08665</name>
</gene>
<feature type="transmembrane region" description="Helical" evidence="1">
    <location>
        <begin position="141"/>
        <end position="158"/>
    </location>
</feature>
<keyword evidence="1" id="KW-0472">Membrane</keyword>
<name>A0A5B8CUM2_9PROT</name>
<dbReference type="EMBL" id="CP040946">
    <property type="protein sequence ID" value="QDC44595.1"/>
    <property type="molecule type" value="Genomic_DNA"/>
</dbReference>
<dbReference type="KEGG" id="mmec:FIU01_08665"/>
<protein>
    <submittedName>
        <fullName evidence="2">Uncharacterized protein</fullName>
    </submittedName>
</protein>
<keyword evidence="1" id="KW-0812">Transmembrane</keyword>
<keyword evidence="1" id="KW-1133">Transmembrane helix</keyword>
<dbReference type="Proteomes" id="UP000311008">
    <property type="component" value="Chromosome"/>
</dbReference>
<evidence type="ECO:0000313" key="2">
    <source>
        <dbReference type="EMBL" id="QDC44595.1"/>
    </source>
</evidence>
<proteinExistence type="predicted"/>
<evidence type="ECO:0000313" key="3">
    <source>
        <dbReference type="Proteomes" id="UP000311008"/>
    </source>
</evidence>
<dbReference type="AlphaFoldDB" id="A0A5B8CUM2"/>
<reference evidence="3" key="1">
    <citation type="journal article" date="2019" name="ISME J.">
        <title>Evolution in action: habitat transition from sediment to the pelagial leads to genome streamlining in Methylophilaceae.</title>
        <authorList>
            <person name="Salcher M."/>
            <person name="Schaefle D."/>
            <person name="Kaspar M."/>
            <person name="Neuenschwander S.M."/>
            <person name="Ghai R."/>
        </authorList>
    </citation>
    <scope>NUCLEOTIDE SEQUENCE [LARGE SCALE GENOMIC DNA]</scope>
    <source>
        <strain evidence="3">MMS-M-51</strain>
    </source>
</reference>
<feature type="transmembrane region" description="Helical" evidence="1">
    <location>
        <begin position="113"/>
        <end position="135"/>
    </location>
</feature>
<organism evidence="2 3">
    <name type="scientific">Methylophilus medardicus</name>
    <dbReference type="NCBI Taxonomy" id="2588534"/>
    <lineage>
        <taxon>Bacteria</taxon>
        <taxon>Pseudomonadati</taxon>
        <taxon>Pseudomonadota</taxon>
        <taxon>Betaproteobacteria</taxon>
        <taxon>Nitrosomonadales</taxon>
        <taxon>Methylophilaceae</taxon>
        <taxon>Methylophilus</taxon>
    </lineage>
</organism>
<accession>A0A5B8CUM2</accession>